<name>A0A9D4G3R8_DREPO</name>
<dbReference type="EMBL" id="JAIWYP010000006">
    <property type="protein sequence ID" value="KAH3809652.1"/>
    <property type="molecule type" value="Genomic_DNA"/>
</dbReference>
<proteinExistence type="predicted"/>
<accession>A0A9D4G3R8</accession>
<gene>
    <name evidence="2" type="ORF">DPMN_138027</name>
</gene>
<evidence type="ECO:0000313" key="2">
    <source>
        <dbReference type="EMBL" id="KAH3809652.1"/>
    </source>
</evidence>
<sequence length="78" mass="9010">MATGVRKRSQTEGYIPSIRNEHNHKDPVKAQTLKQPQDSFYNMFRLQQVTIVTVCVHGTQRSMKCFGEDCQTSEHDLQ</sequence>
<comment type="caution">
    <text evidence="2">The sequence shown here is derived from an EMBL/GenBank/DDBJ whole genome shotgun (WGS) entry which is preliminary data.</text>
</comment>
<evidence type="ECO:0000313" key="3">
    <source>
        <dbReference type="Proteomes" id="UP000828390"/>
    </source>
</evidence>
<feature type="region of interest" description="Disordered" evidence="1">
    <location>
        <begin position="1"/>
        <end position="28"/>
    </location>
</feature>
<evidence type="ECO:0000256" key="1">
    <source>
        <dbReference type="SAM" id="MobiDB-lite"/>
    </source>
</evidence>
<keyword evidence="3" id="KW-1185">Reference proteome</keyword>
<reference evidence="2" key="2">
    <citation type="submission" date="2020-11" db="EMBL/GenBank/DDBJ databases">
        <authorList>
            <person name="McCartney M.A."/>
            <person name="Auch B."/>
            <person name="Kono T."/>
            <person name="Mallez S."/>
            <person name="Becker A."/>
            <person name="Gohl D.M."/>
            <person name="Silverstein K.A.T."/>
            <person name="Koren S."/>
            <person name="Bechman K.B."/>
            <person name="Herman A."/>
            <person name="Abrahante J.E."/>
            <person name="Garbe J."/>
        </authorList>
    </citation>
    <scope>NUCLEOTIDE SEQUENCE</scope>
    <source>
        <strain evidence="2">Duluth1</strain>
        <tissue evidence="2">Whole animal</tissue>
    </source>
</reference>
<protein>
    <submittedName>
        <fullName evidence="2">Uncharacterized protein</fullName>
    </submittedName>
</protein>
<organism evidence="2 3">
    <name type="scientific">Dreissena polymorpha</name>
    <name type="common">Zebra mussel</name>
    <name type="synonym">Mytilus polymorpha</name>
    <dbReference type="NCBI Taxonomy" id="45954"/>
    <lineage>
        <taxon>Eukaryota</taxon>
        <taxon>Metazoa</taxon>
        <taxon>Spiralia</taxon>
        <taxon>Lophotrochozoa</taxon>
        <taxon>Mollusca</taxon>
        <taxon>Bivalvia</taxon>
        <taxon>Autobranchia</taxon>
        <taxon>Heteroconchia</taxon>
        <taxon>Euheterodonta</taxon>
        <taxon>Imparidentia</taxon>
        <taxon>Neoheterodontei</taxon>
        <taxon>Myida</taxon>
        <taxon>Dreissenoidea</taxon>
        <taxon>Dreissenidae</taxon>
        <taxon>Dreissena</taxon>
    </lineage>
</organism>
<reference evidence="2" key="1">
    <citation type="journal article" date="2019" name="bioRxiv">
        <title>The Genome of the Zebra Mussel, Dreissena polymorpha: A Resource for Invasive Species Research.</title>
        <authorList>
            <person name="McCartney M.A."/>
            <person name="Auch B."/>
            <person name="Kono T."/>
            <person name="Mallez S."/>
            <person name="Zhang Y."/>
            <person name="Obille A."/>
            <person name="Becker A."/>
            <person name="Abrahante J.E."/>
            <person name="Garbe J."/>
            <person name="Badalamenti J.P."/>
            <person name="Herman A."/>
            <person name="Mangelson H."/>
            <person name="Liachko I."/>
            <person name="Sullivan S."/>
            <person name="Sone E.D."/>
            <person name="Koren S."/>
            <person name="Silverstein K.A.T."/>
            <person name="Beckman K.B."/>
            <person name="Gohl D.M."/>
        </authorList>
    </citation>
    <scope>NUCLEOTIDE SEQUENCE</scope>
    <source>
        <strain evidence="2">Duluth1</strain>
        <tissue evidence="2">Whole animal</tissue>
    </source>
</reference>
<dbReference type="AlphaFoldDB" id="A0A9D4G3R8"/>
<dbReference type="Proteomes" id="UP000828390">
    <property type="component" value="Unassembled WGS sequence"/>
</dbReference>
<feature type="compositionally biased region" description="Basic and acidic residues" evidence="1">
    <location>
        <begin position="19"/>
        <end position="28"/>
    </location>
</feature>